<gene>
    <name evidence="1" type="ORF">GCM10011499_07920</name>
</gene>
<organism evidence="1 2">
    <name type="scientific">Pelagibacterium lentulum</name>
    <dbReference type="NCBI Taxonomy" id="2029865"/>
    <lineage>
        <taxon>Bacteria</taxon>
        <taxon>Pseudomonadati</taxon>
        <taxon>Pseudomonadota</taxon>
        <taxon>Alphaproteobacteria</taxon>
        <taxon>Hyphomicrobiales</taxon>
        <taxon>Devosiaceae</taxon>
        <taxon>Pelagibacterium</taxon>
    </lineage>
</organism>
<dbReference type="EMBL" id="BMKB01000001">
    <property type="protein sequence ID" value="GGA40756.1"/>
    <property type="molecule type" value="Genomic_DNA"/>
</dbReference>
<protein>
    <recommendedName>
        <fullName evidence="3">DUF3800 domain-containing protein</fullName>
    </recommendedName>
</protein>
<keyword evidence="2" id="KW-1185">Reference proteome</keyword>
<evidence type="ECO:0000313" key="1">
    <source>
        <dbReference type="EMBL" id="GGA40756.1"/>
    </source>
</evidence>
<evidence type="ECO:0008006" key="3">
    <source>
        <dbReference type="Google" id="ProtNLM"/>
    </source>
</evidence>
<dbReference type="AlphaFoldDB" id="A0A916VVJ8"/>
<accession>A0A916VVJ8</accession>
<proteinExistence type="predicted"/>
<name>A0A916VVJ8_9HYPH</name>
<sequence length="185" mass="22033">MRQYRNQRAEKAGAKQWFYNWMVRILIERVSDYCLRRAERYELERRHVKFVFSQSGGHSYSQTAAYHELLKYQAENSNLVLTKWSPKREVLHWGLVEDFPHHMRAGLQLADVAASAFYMGADKLDTGPCAPEYAMALRDRIAMNRFGTQCDYGVVLQPDKDWKIDITEDQRQVFRFYGYDFIERW</sequence>
<dbReference type="Proteomes" id="UP000596977">
    <property type="component" value="Unassembled WGS sequence"/>
</dbReference>
<evidence type="ECO:0000313" key="2">
    <source>
        <dbReference type="Proteomes" id="UP000596977"/>
    </source>
</evidence>
<comment type="caution">
    <text evidence="1">The sequence shown here is derived from an EMBL/GenBank/DDBJ whole genome shotgun (WGS) entry which is preliminary data.</text>
</comment>
<reference evidence="1 2" key="1">
    <citation type="journal article" date="2014" name="Int. J. Syst. Evol. Microbiol.">
        <title>Complete genome sequence of Corynebacterium casei LMG S-19264T (=DSM 44701T), isolated from a smear-ripened cheese.</title>
        <authorList>
            <consortium name="US DOE Joint Genome Institute (JGI-PGF)"/>
            <person name="Walter F."/>
            <person name="Albersmeier A."/>
            <person name="Kalinowski J."/>
            <person name="Ruckert C."/>
        </authorList>
    </citation>
    <scope>NUCLEOTIDE SEQUENCE [LARGE SCALE GENOMIC DNA]</scope>
    <source>
        <strain evidence="1 2">CGMCC 1.15896</strain>
    </source>
</reference>
<dbReference type="InterPro" id="IPR024524">
    <property type="entry name" value="DUF3800"/>
</dbReference>
<dbReference type="Pfam" id="PF12686">
    <property type="entry name" value="DUF3800"/>
    <property type="match status" value="1"/>
</dbReference>